<evidence type="ECO:0000313" key="4">
    <source>
        <dbReference type="WBParaSite" id="HPLM_0001093901-mRNA-1"/>
    </source>
</evidence>
<keyword evidence="1" id="KW-0472">Membrane</keyword>
<keyword evidence="1" id="KW-1133">Transmembrane helix</keyword>
<reference evidence="2 3" key="2">
    <citation type="submission" date="2018-11" db="EMBL/GenBank/DDBJ databases">
        <authorList>
            <consortium name="Pathogen Informatics"/>
        </authorList>
    </citation>
    <scope>NUCLEOTIDE SEQUENCE [LARGE SCALE GENOMIC DNA]</scope>
    <source>
        <strain evidence="2 3">MHpl1</strain>
    </source>
</reference>
<dbReference type="WBParaSite" id="HPLM_0001093901-mRNA-1">
    <property type="protein sequence ID" value="HPLM_0001093901-mRNA-1"/>
    <property type="gene ID" value="HPLM_0001093901"/>
</dbReference>
<accession>A0A0N4WIY0</accession>
<keyword evidence="1" id="KW-0812">Transmembrane</keyword>
<evidence type="ECO:0000256" key="1">
    <source>
        <dbReference type="SAM" id="Phobius"/>
    </source>
</evidence>
<dbReference type="EMBL" id="UZAF01017429">
    <property type="protein sequence ID" value="VDO41559.1"/>
    <property type="molecule type" value="Genomic_DNA"/>
</dbReference>
<gene>
    <name evidence="2" type="ORF">HPLM_LOCUS10931</name>
</gene>
<dbReference type="AlphaFoldDB" id="A0A0N4WIY0"/>
<protein>
    <submittedName>
        <fullName evidence="4">G_PROTEIN_RECEP_F1_2 domain-containing protein</fullName>
    </submittedName>
</protein>
<evidence type="ECO:0000313" key="3">
    <source>
        <dbReference type="Proteomes" id="UP000268014"/>
    </source>
</evidence>
<dbReference type="Proteomes" id="UP000268014">
    <property type="component" value="Unassembled WGS sequence"/>
</dbReference>
<reference evidence="4" key="1">
    <citation type="submission" date="2017-02" db="UniProtKB">
        <authorList>
            <consortium name="WormBaseParasite"/>
        </authorList>
    </citation>
    <scope>IDENTIFICATION</scope>
</reference>
<feature type="transmembrane region" description="Helical" evidence="1">
    <location>
        <begin position="26"/>
        <end position="51"/>
    </location>
</feature>
<evidence type="ECO:0000313" key="2">
    <source>
        <dbReference type="EMBL" id="VDO41559.1"/>
    </source>
</evidence>
<sequence>MPSQSFCDHIRWWFCTANPECSPRAAITAITILLYISIVLLYALCYVPMVFEKPCRILDKALWSLCRTIGYLLWKICCTSRATEDNDTMKKHCRQNRY</sequence>
<keyword evidence="3" id="KW-1185">Reference proteome</keyword>
<proteinExistence type="predicted"/>
<organism evidence="4">
    <name type="scientific">Haemonchus placei</name>
    <name type="common">Barber's pole worm</name>
    <dbReference type="NCBI Taxonomy" id="6290"/>
    <lineage>
        <taxon>Eukaryota</taxon>
        <taxon>Metazoa</taxon>
        <taxon>Ecdysozoa</taxon>
        <taxon>Nematoda</taxon>
        <taxon>Chromadorea</taxon>
        <taxon>Rhabditida</taxon>
        <taxon>Rhabditina</taxon>
        <taxon>Rhabditomorpha</taxon>
        <taxon>Strongyloidea</taxon>
        <taxon>Trichostrongylidae</taxon>
        <taxon>Haemonchus</taxon>
    </lineage>
</organism>
<name>A0A0N4WIY0_HAEPC</name>